<evidence type="ECO:0000256" key="1">
    <source>
        <dbReference type="SAM" id="MobiDB-lite"/>
    </source>
</evidence>
<protein>
    <submittedName>
        <fullName evidence="2">Uncharacterized protein</fullName>
    </submittedName>
</protein>
<evidence type="ECO:0000313" key="3">
    <source>
        <dbReference type="Proteomes" id="UP000606974"/>
    </source>
</evidence>
<dbReference type="EMBL" id="JAACFV010000042">
    <property type="protein sequence ID" value="KAF7509347.1"/>
    <property type="molecule type" value="Genomic_DNA"/>
</dbReference>
<evidence type="ECO:0000313" key="2">
    <source>
        <dbReference type="EMBL" id="KAF7509347.1"/>
    </source>
</evidence>
<reference evidence="2" key="1">
    <citation type="submission" date="2020-02" db="EMBL/GenBank/DDBJ databases">
        <authorList>
            <person name="Palmer J.M."/>
        </authorList>
    </citation>
    <scope>NUCLEOTIDE SEQUENCE</scope>
    <source>
        <strain evidence="2">EPUS1.4</strain>
        <tissue evidence="2">Thallus</tissue>
    </source>
</reference>
<feature type="compositionally biased region" description="Low complexity" evidence="1">
    <location>
        <begin position="31"/>
        <end position="46"/>
    </location>
</feature>
<comment type="caution">
    <text evidence="2">The sequence shown here is derived from an EMBL/GenBank/DDBJ whole genome shotgun (WGS) entry which is preliminary data.</text>
</comment>
<dbReference type="OrthoDB" id="4157208at2759"/>
<accession>A0A8H7ALX2</accession>
<gene>
    <name evidence="2" type="ORF">GJ744_008070</name>
</gene>
<feature type="compositionally biased region" description="Polar residues" evidence="1">
    <location>
        <begin position="52"/>
        <end position="78"/>
    </location>
</feature>
<name>A0A8H7ALX2_9EURO</name>
<dbReference type="AlphaFoldDB" id="A0A8H7ALX2"/>
<feature type="compositionally biased region" description="Polar residues" evidence="1">
    <location>
        <begin position="134"/>
        <end position="150"/>
    </location>
</feature>
<feature type="compositionally biased region" description="Low complexity" evidence="1">
    <location>
        <begin position="104"/>
        <end position="133"/>
    </location>
</feature>
<dbReference type="Proteomes" id="UP000606974">
    <property type="component" value="Unassembled WGS sequence"/>
</dbReference>
<organism evidence="2 3">
    <name type="scientific">Endocarpon pusillum</name>
    <dbReference type="NCBI Taxonomy" id="364733"/>
    <lineage>
        <taxon>Eukaryota</taxon>
        <taxon>Fungi</taxon>
        <taxon>Dikarya</taxon>
        <taxon>Ascomycota</taxon>
        <taxon>Pezizomycotina</taxon>
        <taxon>Eurotiomycetes</taxon>
        <taxon>Chaetothyriomycetidae</taxon>
        <taxon>Verrucariales</taxon>
        <taxon>Verrucariaceae</taxon>
        <taxon>Endocarpon</taxon>
    </lineage>
</organism>
<proteinExistence type="predicted"/>
<sequence length="182" mass="20144">MDYPRRSARLSPHASNSSQPGETSAAAFGRSSQTSSTTTTSYPSPTNDTRNEQIIPQLTQQPRYTPQLQVQPTMSQSHLDAPLPSPSAGEIDSCFGRPHPQLNPYQSLHPQDQQQQQQQYQQQPATSQPPSDQNQRQSHHNSFLQNNNNFGQAGIMPTNFLAEAAKRAQMACLMRDLGDVSL</sequence>
<feature type="region of interest" description="Disordered" evidence="1">
    <location>
        <begin position="1"/>
        <end position="150"/>
    </location>
</feature>
<keyword evidence="3" id="KW-1185">Reference proteome</keyword>
<feature type="compositionally biased region" description="Polar residues" evidence="1">
    <location>
        <begin position="13"/>
        <end position="22"/>
    </location>
</feature>